<keyword evidence="7" id="KW-0472">Membrane</keyword>
<dbReference type="PROSITE" id="PS51485">
    <property type="entry name" value="PHYTOCYANIN"/>
    <property type="match status" value="1"/>
</dbReference>
<keyword evidence="9" id="KW-0325">Glycoprotein</keyword>
<dbReference type="PROSITE" id="PS51375">
    <property type="entry name" value="PPR"/>
    <property type="match status" value="4"/>
</dbReference>
<feature type="repeat" description="PPR" evidence="13">
    <location>
        <begin position="280"/>
        <end position="314"/>
    </location>
</feature>
<evidence type="ECO:0000256" key="12">
    <source>
        <dbReference type="ARBA" id="ARBA00037868"/>
    </source>
</evidence>
<evidence type="ECO:0000256" key="13">
    <source>
        <dbReference type="PROSITE-ProRule" id="PRU00708"/>
    </source>
</evidence>
<keyword evidence="16" id="KW-1185">Reference proteome</keyword>
<dbReference type="InterPro" id="IPR002885">
    <property type="entry name" value="PPR_rpt"/>
</dbReference>
<dbReference type="GO" id="GO:0012505">
    <property type="term" value="C:endomembrane system"/>
    <property type="evidence" value="ECO:0007669"/>
    <property type="project" value="UniProtKB-SubCell"/>
</dbReference>
<dbReference type="Pfam" id="PF02298">
    <property type="entry name" value="Cu_bind_like"/>
    <property type="match status" value="1"/>
</dbReference>
<evidence type="ECO:0000256" key="9">
    <source>
        <dbReference type="ARBA" id="ARBA00023180"/>
    </source>
</evidence>
<keyword evidence="6" id="KW-0809">Transit peptide</keyword>
<evidence type="ECO:0000256" key="4">
    <source>
        <dbReference type="ARBA" id="ARBA00022729"/>
    </source>
</evidence>
<comment type="similarity">
    <text evidence="2">Belongs to the PPR family. P subfamily.</text>
</comment>
<protein>
    <submittedName>
        <fullName evidence="15">Pentatricopeptide repeat-containing protein</fullName>
    </submittedName>
</protein>
<dbReference type="InterPro" id="IPR003245">
    <property type="entry name" value="Phytocyanin_dom"/>
</dbReference>
<organism evidence="15 16">
    <name type="scientific">Carex littledalei</name>
    <dbReference type="NCBI Taxonomy" id="544730"/>
    <lineage>
        <taxon>Eukaryota</taxon>
        <taxon>Viridiplantae</taxon>
        <taxon>Streptophyta</taxon>
        <taxon>Embryophyta</taxon>
        <taxon>Tracheophyta</taxon>
        <taxon>Spermatophyta</taxon>
        <taxon>Magnoliopsida</taxon>
        <taxon>Liliopsida</taxon>
        <taxon>Poales</taxon>
        <taxon>Cyperaceae</taxon>
        <taxon>Cyperoideae</taxon>
        <taxon>Cariceae</taxon>
        <taxon>Carex</taxon>
        <taxon>Carex subgen. Euthyceras</taxon>
    </lineage>
</organism>
<sequence>MGLTSILLRRSQGHFLWRPLLHLPLSHPLHFPLIFFYSTSPDSLSASPIATPHDGLSDFEPEPEPVGPTKTDIHDLQSFIQILSSAKSLSSSPKQAMSLLNSSSAVQLSKELVCRAMWEVRQDWELALFAFRWGEECVASYPWAWHFIIQVVCKKERFDLAWVLVRRMYRNGILTQRAMFIIMEWYAAANQAGKAIKTFSIIERFKINADMEIFQSLLRALCKNKNMEQAEILLLTNRKTFPLNSENFNIILDGWCNIMPDLVEAKRVWREMSNYCISPDGTSYSHMIGCFAKARNLSDSLRLYDEMKKKGWAPALEVYNSLIYVLMQENCLKEVNNVLKRIHEAGLNPNVETYNSMIHPLCESQKFVEAQALMEEMTVKGIKPNYETYHSFINQDDAKTSKILRKMKENGCGPYGYTFLFLLEKYFSLKESKNALKFWYEMKNYQIKPDCSHYMVLVKGLVKYGWFQKALEYYNEMKSKGCSPDIQLEKMFNTFLLNNKEHEGRVDRKFDTLQGANYNLGSKGANLYSQGSNINACQDLGLILKTVTLVCITIAQDKEYLVGGNTNAWAVPASSSYTLNKWAEANRFQVSDSLVWNYDPEKDSVLRVTREAYLTCNTTEPMASYKNSSTVVILDHSGAYYFISGNSDNCQKGEKVIVVVMSERHSLRKHLAPASAPESLTDFRAPTLAPTAGAQDRLVVAKVMLGLVLGLGLLSLGF</sequence>
<comment type="subcellular location">
    <subcellularLocation>
        <location evidence="12">Endomembrane system</location>
        <topology evidence="12">Lipid-anchor</topology>
    </subcellularLocation>
    <subcellularLocation>
        <location evidence="1">Membrane</location>
        <topology evidence="1">Lipid-anchor</topology>
        <topology evidence="1">GPI-anchor</topology>
    </subcellularLocation>
</comment>
<evidence type="ECO:0000256" key="11">
    <source>
        <dbReference type="ARBA" id="ARBA00035011"/>
    </source>
</evidence>
<evidence type="ECO:0000256" key="6">
    <source>
        <dbReference type="ARBA" id="ARBA00022946"/>
    </source>
</evidence>
<dbReference type="NCBIfam" id="TIGR00756">
    <property type="entry name" value="PPR"/>
    <property type="match status" value="4"/>
</dbReference>
<dbReference type="InterPro" id="IPR008972">
    <property type="entry name" value="Cupredoxin"/>
</dbReference>
<name>A0A833QPZ4_9POAL</name>
<dbReference type="GO" id="GO:0098552">
    <property type="term" value="C:side of membrane"/>
    <property type="evidence" value="ECO:0007669"/>
    <property type="project" value="UniProtKB-KW"/>
</dbReference>
<evidence type="ECO:0000256" key="5">
    <source>
        <dbReference type="ARBA" id="ARBA00022737"/>
    </source>
</evidence>
<dbReference type="InterPro" id="IPR011990">
    <property type="entry name" value="TPR-like_helical_dom_sf"/>
</dbReference>
<evidence type="ECO:0000313" key="16">
    <source>
        <dbReference type="Proteomes" id="UP000623129"/>
    </source>
</evidence>
<dbReference type="Pfam" id="PF13812">
    <property type="entry name" value="PPR_3"/>
    <property type="match status" value="1"/>
</dbReference>
<dbReference type="Pfam" id="PF01535">
    <property type="entry name" value="PPR"/>
    <property type="match status" value="2"/>
</dbReference>
<dbReference type="EMBL" id="SWLB01000019">
    <property type="protein sequence ID" value="KAF3325846.1"/>
    <property type="molecule type" value="Genomic_DNA"/>
</dbReference>
<dbReference type="CDD" id="cd11019">
    <property type="entry name" value="OsENODL1_like"/>
    <property type="match status" value="1"/>
</dbReference>
<dbReference type="FunFam" id="2.60.40.420:FF:000010">
    <property type="entry name" value="Early nodulin-like protein 1"/>
    <property type="match status" value="1"/>
</dbReference>
<comment type="caution">
    <text evidence="15">The sequence shown here is derived from an EMBL/GenBank/DDBJ whole genome shotgun (WGS) entry which is preliminary data.</text>
</comment>
<evidence type="ECO:0000313" key="15">
    <source>
        <dbReference type="EMBL" id="KAF3325846.1"/>
    </source>
</evidence>
<keyword evidence="10" id="KW-0449">Lipoprotein</keyword>
<dbReference type="GO" id="GO:0009055">
    <property type="term" value="F:electron transfer activity"/>
    <property type="evidence" value="ECO:0007669"/>
    <property type="project" value="InterPro"/>
</dbReference>
<evidence type="ECO:0000256" key="1">
    <source>
        <dbReference type="ARBA" id="ARBA00004589"/>
    </source>
</evidence>
<dbReference type="SUPFAM" id="SSF49503">
    <property type="entry name" value="Cupredoxins"/>
    <property type="match status" value="1"/>
</dbReference>
<dbReference type="AlphaFoldDB" id="A0A833QPZ4"/>
<comment type="similarity">
    <text evidence="11">Belongs to the early nodulin-like (ENODL) family.</text>
</comment>
<evidence type="ECO:0000256" key="2">
    <source>
        <dbReference type="ARBA" id="ARBA00007626"/>
    </source>
</evidence>
<dbReference type="PANTHER" id="PTHR47447">
    <property type="entry name" value="OS03G0856100 PROTEIN"/>
    <property type="match status" value="1"/>
</dbReference>
<evidence type="ECO:0000256" key="7">
    <source>
        <dbReference type="ARBA" id="ARBA00023136"/>
    </source>
</evidence>
<gene>
    <name evidence="15" type="ORF">FCM35_KLT08926</name>
</gene>
<feature type="domain" description="Phytocyanin" evidence="14">
    <location>
        <begin position="558"/>
        <end position="662"/>
    </location>
</feature>
<accession>A0A833QPZ4</accession>
<feature type="repeat" description="PPR" evidence="13">
    <location>
        <begin position="244"/>
        <end position="279"/>
    </location>
</feature>
<keyword evidence="3" id="KW-0336">GPI-anchor</keyword>
<proteinExistence type="inferred from homology"/>
<dbReference type="Pfam" id="PF13041">
    <property type="entry name" value="PPR_2"/>
    <property type="match status" value="1"/>
</dbReference>
<dbReference type="Gene3D" id="2.60.40.420">
    <property type="entry name" value="Cupredoxins - blue copper proteins"/>
    <property type="match status" value="1"/>
</dbReference>
<evidence type="ECO:0000256" key="10">
    <source>
        <dbReference type="ARBA" id="ARBA00023288"/>
    </source>
</evidence>
<evidence type="ECO:0000256" key="8">
    <source>
        <dbReference type="ARBA" id="ARBA00023157"/>
    </source>
</evidence>
<keyword evidence="8" id="KW-1015">Disulfide bond</keyword>
<dbReference type="InterPro" id="IPR041846">
    <property type="entry name" value="ENL_dom"/>
</dbReference>
<feature type="repeat" description="PPR" evidence="13">
    <location>
        <begin position="350"/>
        <end position="384"/>
    </location>
</feature>
<dbReference type="Proteomes" id="UP000623129">
    <property type="component" value="Unassembled WGS sequence"/>
</dbReference>
<dbReference type="PANTHER" id="PTHR47447:SF23">
    <property type="entry name" value="PENTACOTRIPEPTIDE-REPEAT REGION OF PRORP DOMAIN-CONTAINING PROTEIN"/>
    <property type="match status" value="1"/>
</dbReference>
<feature type="repeat" description="PPR" evidence="13">
    <location>
        <begin position="450"/>
        <end position="484"/>
    </location>
</feature>
<evidence type="ECO:0000256" key="3">
    <source>
        <dbReference type="ARBA" id="ARBA00022622"/>
    </source>
</evidence>
<dbReference type="Gene3D" id="1.25.40.10">
    <property type="entry name" value="Tetratricopeptide repeat domain"/>
    <property type="match status" value="3"/>
</dbReference>
<keyword evidence="4" id="KW-0732">Signal</keyword>
<dbReference type="OrthoDB" id="185373at2759"/>
<reference evidence="15" key="1">
    <citation type="submission" date="2020-01" db="EMBL/GenBank/DDBJ databases">
        <title>Genome sequence of Kobresia littledalei, the first chromosome-level genome in the family Cyperaceae.</title>
        <authorList>
            <person name="Qu G."/>
        </authorList>
    </citation>
    <scope>NUCLEOTIDE SEQUENCE</scope>
    <source>
        <strain evidence="15">C.B.Clarke</strain>
        <tissue evidence="15">Leaf</tissue>
    </source>
</reference>
<evidence type="ECO:0000259" key="14">
    <source>
        <dbReference type="PROSITE" id="PS51485"/>
    </source>
</evidence>
<keyword evidence="5" id="KW-0677">Repeat</keyword>